<dbReference type="InterPro" id="IPR046569">
    <property type="entry name" value="DUF6723"/>
</dbReference>
<accession>A0A158IVJ2</accession>
<name>A0A158IVJ2_9BURK</name>
<evidence type="ECO:0000313" key="2">
    <source>
        <dbReference type="Proteomes" id="UP000054977"/>
    </source>
</evidence>
<dbReference type="OrthoDB" id="9131809at2"/>
<dbReference type="AlphaFoldDB" id="A0A158IVJ2"/>
<protein>
    <submittedName>
        <fullName evidence="1">Uncharacterized protein</fullName>
    </submittedName>
</protein>
<organism evidence="1 2">
    <name type="scientific">Caballeronia humi</name>
    <dbReference type="NCBI Taxonomy" id="326474"/>
    <lineage>
        <taxon>Bacteria</taxon>
        <taxon>Pseudomonadati</taxon>
        <taxon>Pseudomonadota</taxon>
        <taxon>Betaproteobacteria</taxon>
        <taxon>Burkholderiales</taxon>
        <taxon>Burkholderiaceae</taxon>
        <taxon>Caballeronia</taxon>
    </lineage>
</organism>
<reference evidence="1" key="1">
    <citation type="submission" date="2016-01" db="EMBL/GenBank/DDBJ databases">
        <authorList>
            <person name="Peeters C."/>
        </authorList>
    </citation>
    <scope>NUCLEOTIDE SEQUENCE [LARGE SCALE GENOMIC DNA]</scope>
    <source>
        <strain evidence="1">LMG 22934</strain>
    </source>
</reference>
<dbReference type="RefSeq" id="WP_087670133.1">
    <property type="nucleotide sequence ID" value="NZ_FCNW02000045.1"/>
</dbReference>
<sequence length="98" mass="10467">MPFGKRIGKPKLFHSKLIVPPLPGMTADDYAVYASYRPSPGGGYYGTLKVVRKTDNRLLFPFAGAPSLGPFPTKHEGVAAAEAVAHSIVEGDITNPEL</sequence>
<keyword evidence="2" id="KW-1185">Reference proteome</keyword>
<gene>
    <name evidence="1" type="ORF">AWB65_05470</name>
</gene>
<evidence type="ECO:0000313" key="1">
    <source>
        <dbReference type="EMBL" id="SAL60598.1"/>
    </source>
</evidence>
<dbReference type="EMBL" id="FCNW02000045">
    <property type="protein sequence ID" value="SAL60598.1"/>
    <property type="molecule type" value="Genomic_DNA"/>
</dbReference>
<dbReference type="Proteomes" id="UP000054977">
    <property type="component" value="Unassembled WGS sequence"/>
</dbReference>
<comment type="caution">
    <text evidence="1">The sequence shown here is derived from an EMBL/GenBank/DDBJ whole genome shotgun (WGS) entry which is preliminary data.</text>
</comment>
<dbReference type="Pfam" id="PF20484">
    <property type="entry name" value="DUF6723"/>
    <property type="match status" value="1"/>
</dbReference>
<proteinExistence type="predicted"/>